<name>A0A0B4FGM9_METAF</name>
<dbReference type="PROSITE" id="PS50835">
    <property type="entry name" value="IG_LIKE"/>
    <property type="match status" value="1"/>
</dbReference>
<dbReference type="GO" id="GO:0003824">
    <property type="term" value="F:catalytic activity"/>
    <property type="evidence" value="ECO:0007669"/>
    <property type="project" value="InterPro"/>
</dbReference>
<comment type="caution">
    <text evidence="4">The sequence shown here is derived from an EMBL/GenBank/DDBJ whole genome shotgun (WGS) entry which is preliminary data.</text>
</comment>
<keyword evidence="5" id="KW-1185">Reference proteome</keyword>
<evidence type="ECO:0000256" key="2">
    <source>
        <dbReference type="SAM" id="SignalP"/>
    </source>
</evidence>
<proteinExistence type="predicted"/>
<gene>
    <name evidence="4" type="ORF">MAN_03775</name>
</gene>
<keyword evidence="1" id="KW-0472">Membrane</keyword>
<evidence type="ECO:0000256" key="1">
    <source>
        <dbReference type="SAM" id="Phobius"/>
    </source>
</evidence>
<dbReference type="Gene3D" id="3.40.50.1580">
    <property type="entry name" value="Nucleoside phosphorylase domain"/>
    <property type="match status" value="1"/>
</dbReference>
<feature type="transmembrane region" description="Helical" evidence="1">
    <location>
        <begin position="278"/>
        <end position="301"/>
    </location>
</feature>
<reference evidence="4 5" key="1">
    <citation type="journal article" date="2014" name="Proc. Natl. Acad. Sci. U.S.A.">
        <title>Trajectory and genomic determinants of fungal-pathogen speciation and host adaptation.</title>
        <authorList>
            <person name="Hu X."/>
            <person name="Xiao G."/>
            <person name="Zheng P."/>
            <person name="Shang Y."/>
            <person name="Su Y."/>
            <person name="Zhang X."/>
            <person name="Liu X."/>
            <person name="Zhan S."/>
            <person name="St Leger R.J."/>
            <person name="Wang C."/>
        </authorList>
    </citation>
    <scope>NUCLEOTIDE SEQUENCE [LARGE SCALE GENOMIC DNA]</scope>
    <source>
        <strain evidence="4 5">ARSEF 549</strain>
    </source>
</reference>
<dbReference type="InterPro" id="IPR053137">
    <property type="entry name" value="NLR-like"/>
</dbReference>
<feature type="domain" description="Ig-like" evidence="3">
    <location>
        <begin position="17"/>
        <end position="95"/>
    </location>
</feature>
<keyword evidence="1" id="KW-1133">Transmembrane helix</keyword>
<feature type="signal peptide" evidence="2">
    <location>
        <begin position="1"/>
        <end position="33"/>
    </location>
</feature>
<feature type="transmembrane region" description="Helical" evidence="1">
    <location>
        <begin position="201"/>
        <end position="224"/>
    </location>
</feature>
<accession>A0A0B4FGM9</accession>
<feature type="transmembrane region" description="Helical" evidence="1">
    <location>
        <begin position="236"/>
        <end position="258"/>
    </location>
</feature>
<protein>
    <submittedName>
        <fullName evidence="4">Pfs domain-containing protein</fullName>
    </submittedName>
</protein>
<dbReference type="InterPro" id="IPR007110">
    <property type="entry name" value="Ig-like_dom"/>
</dbReference>
<dbReference type="InterPro" id="IPR035994">
    <property type="entry name" value="Nucleoside_phosphorylase_sf"/>
</dbReference>
<dbReference type="EMBL" id="AZNF01000004">
    <property type="protein sequence ID" value="KID67017.1"/>
    <property type="molecule type" value="Genomic_DNA"/>
</dbReference>
<keyword evidence="2" id="KW-0732">Signal</keyword>
<dbReference type="VEuPathDB" id="FungiDB:MAN_03775"/>
<dbReference type="AlphaFoldDB" id="A0A0B4FGM9"/>
<keyword evidence="1" id="KW-0812">Transmembrane</keyword>
<evidence type="ECO:0000313" key="4">
    <source>
        <dbReference type="EMBL" id="KID67017.1"/>
    </source>
</evidence>
<dbReference type="HOGENOM" id="CLU_472579_0_0_1"/>
<dbReference type="Proteomes" id="UP000031186">
    <property type="component" value="Unassembled WGS sequence"/>
</dbReference>
<feature type="chain" id="PRO_5002090631" evidence="2">
    <location>
        <begin position="34"/>
        <end position="577"/>
    </location>
</feature>
<dbReference type="GO" id="GO:0009116">
    <property type="term" value="P:nucleoside metabolic process"/>
    <property type="evidence" value="ECO:0007669"/>
    <property type="project" value="InterPro"/>
</dbReference>
<organism evidence="4 5">
    <name type="scientific">Metarhizium anisopliae (strain ARSEF 549)</name>
    <dbReference type="NCBI Taxonomy" id="3151832"/>
    <lineage>
        <taxon>Eukaryota</taxon>
        <taxon>Fungi</taxon>
        <taxon>Dikarya</taxon>
        <taxon>Ascomycota</taxon>
        <taxon>Pezizomycotina</taxon>
        <taxon>Sordariomycetes</taxon>
        <taxon>Hypocreomycetidae</taxon>
        <taxon>Hypocreales</taxon>
        <taxon>Clavicipitaceae</taxon>
        <taxon>Metarhizium</taxon>
    </lineage>
</organism>
<feature type="non-terminal residue" evidence="4">
    <location>
        <position position="1"/>
    </location>
</feature>
<dbReference type="PANTHER" id="PTHR46082">
    <property type="entry name" value="ATP/GTP-BINDING PROTEIN-RELATED"/>
    <property type="match status" value="1"/>
</dbReference>
<dbReference type="PANTHER" id="PTHR46082:SF11">
    <property type="entry name" value="AAA+ ATPASE DOMAIN-CONTAINING PROTEIN-RELATED"/>
    <property type="match status" value="1"/>
</dbReference>
<sequence>MSQAELRSRGRGGGFAPRACLALLLAELHTILAKTITINCPIPGSHTNPPPPKVNWQYENIPVCQESIALYLPWACLPNNTQGGIISSRQLNFTCLCESSAFIQSTAKDCYRNGYKDGCKNLGALAEFWELKCRDFPTAASVARNTTDLFSIGSGGQQKSTCFDPPEDCAHAQITITTDITPTPTSSAPVQNESKDLPRGAIAGIVIGIVFVAIVLFCICCLAQRKRHLARRRGRLHHFTVGWIAPLALELAAAVAMLEEHEIVSLPNDNTSYHTGRIGKHWVVVVVCASIGTNAASAALTNMQRSFTNLKHILVVGIAGGIPSYGRSSPAQEIVLGDVVVSWPQGRDGGVKHYEFGAWETAGEGESTLRVRGHLHHPSQPLRTAVNNLRSNHMTLTGTTIHQNLKSLRANLNEREKLEFQDQGAENDFLFQDEYPHSDMNRDCQGLCDLTRAKLRHIRGDEAKRETDSPRIHYGTIGSSNALVISIEQRNYLSRRYGILCFEMESAGIMNDCPALVIRGICDYADSHKHKKWQKYAAATAAAYAKEVLLLVPPAKTSNIDEPEPSGYNMTRLGRPH</sequence>
<evidence type="ECO:0000259" key="3">
    <source>
        <dbReference type="PROSITE" id="PS50835"/>
    </source>
</evidence>
<evidence type="ECO:0000313" key="5">
    <source>
        <dbReference type="Proteomes" id="UP000031186"/>
    </source>
</evidence>
<dbReference type="SUPFAM" id="SSF53167">
    <property type="entry name" value="Purine and uridine phosphorylases"/>
    <property type="match status" value="1"/>
</dbReference>